<keyword evidence="2" id="KW-1185">Reference proteome</keyword>
<accession>A0A017TAW6</accession>
<protein>
    <submittedName>
        <fullName evidence="1">Uncharacterized protein</fullName>
    </submittedName>
</protein>
<reference evidence="1 2" key="1">
    <citation type="submission" date="2013-05" db="EMBL/GenBank/DDBJ databases">
        <title>Genome assembly of Chondromyces apiculatus DSM 436.</title>
        <authorList>
            <person name="Sharma G."/>
            <person name="Khatri I."/>
            <person name="Kaur C."/>
            <person name="Mayilraj S."/>
            <person name="Subramanian S."/>
        </authorList>
    </citation>
    <scope>NUCLEOTIDE SEQUENCE [LARGE SCALE GENOMIC DNA]</scope>
    <source>
        <strain evidence="1 2">DSM 436</strain>
    </source>
</reference>
<evidence type="ECO:0000313" key="1">
    <source>
        <dbReference type="EMBL" id="EYF06428.1"/>
    </source>
</evidence>
<organism evidence="1 2">
    <name type="scientific">Chondromyces apiculatus DSM 436</name>
    <dbReference type="NCBI Taxonomy" id="1192034"/>
    <lineage>
        <taxon>Bacteria</taxon>
        <taxon>Pseudomonadati</taxon>
        <taxon>Myxococcota</taxon>
        <taxon>Polyangia</taxon>
        <taxon>Polyangiales</taxon>
        <taxon>Polyangiaceae</taxon>
        <taxon>Chondromyces</taxon>
    </lineage>
</organism>
<gene>
    <name evidence="1" type="ORF">CAP_1958</name>
</gene>
<dbReference type="EMBL" id="ASRX01000016">
    <property type="protein sequence ID" value="EYF06428.1"/>
    <property type="molecule type" value="Genomic_DNA"/>
</dbReference>
<evidence type="ECO:0000313" key="2">
    <source>
        <dbReference type="Proteomes" id="UP000019678"/>
    </source>
</evidence>
<dbReference type="Proteomes" id="UP000019678">
    <property type="component" value="Unassembled WGS sequence"/>
</dbReference>
<proteinExistence type="predicted"/>
<name>A0A017TAW6_9BACT</name>
<sequence>MVDLVAQGGVRVRDPPCTASQSQPCQAYETNTSLHRASSLVMCL</sequence>
<comment type="caution">
    <text evidence="1">The sequence shown here is derived from an EMBL/GenBank/DDBJ whole genome shotgun (WGS) entry which is preliminary data.</text>
</comment>
<dbReference type="AlphaFoldDB" id="A0A017TAW6"/>